<name>A0A8J3ZKP4_9ACTN</name>
<proteinExistence type="predicted"/>
<comment type="caution">
    <text evidence="2">The sequence shown here is derived from an EMBL/GenBank/DDBJ whole genome shotgun (WGS) entry which is preliminary data.</text>
</comment>
<feature type="region of interest" description="Disordered" evidence="1">
    <location>
        <begin position="84"/>
        <end position="125"/>
    </location>
</feature>
<accession>A0A8J3ZKP4</accession>
<protein>
    <submittedName>
        <fullName evidence="2">Uncharacterized protein</fullName>
    </submittedName>
</protein>
<evidence type="ECO:0000313" key="3">
    <source>
        <dbReference type="Proteomes" id="UP000635606"/>
    </source>
</evidence>
<dbReference type="EMBL" id="BOPH01000015">
    <property type="protein sequence ID" value="GIJ66094.1"/>
    <property type="molecule type" value="Genomic_DNA"/>
</dbReference>
<evidence type="ECO:0000256" key="1">
    <source>
        <dbReference type="SAM" id="MobiDB-lite"/>
    </source>
</evidence>
<gene>
    <name evidence="2" type="ORF">Voc01_010110</name>
</gene>
<dbReference type="Proteomes" id="UP000635606">
    <property type="component" value="Unassembled WGS sequence"/>
</dbReference>
<keyword evidence="3" id="KW-1185">Reference proteome</keyword>
<organism evidence="2 3">
    <name type="scientific">Virgisporangium ochraceum</name>
    <dbReference type="NCBI Taxonomy" id="65505"/>
    <lineage>
        <taxon>Bacteria</taxon>
        <taxon>Bacillati</taxon>
        <taxon>Actinomycetota</taxon>
        <taxon>Actinomycetes</taxon>
        <taxon>Micromonosporales</taxon>
        <taxon>Micromonosporaceae</taxon>
        <taxon>Virgisporangium</taxon>
    </lineage>
</organism>
<reference evidence="2" key="1">
    <citation type="submission" date="2021-01" db="EMBL/GenBank/DDBJ databases">
        <title>Whole genome shotgun sequence of Virgisporangium ochraceum NBRC 16418.</title>
        <authorList>
            <person name="Komaki H."/>
            <person name="Tamura T."/>
        </authorList>
    </citation>
    <scope>NUCLEOTIDE SEQUENCE</scope>
    <source>
        <strain evidence="2">NBRC 16418</strain>
    </source>
</reference>
<sequence length="125" mass="11919">MGPAASRPPAVAPAVSGSAVSGSALAGPALAGFALAGFALAGPAGSGAVGFLEWAGGAWGAVPQVGVPVSRPVPTAVAVAVPAQAGRPETSMDGWASGGSGGGRRFVDRPAVRGPPERASHRLCL</sequence>
<feature type="compositionally biased region" description="Basic and acidic residues" evidence="1">
    <location>
        <begin position="105"/>
        <end position="125"/>
    </location>
</feature>
<evidence type="ECO:0000313" key="2">
    <source>
        <dbReference type="EMBL" id="GIJ66094.1"/>
    </source>
</evidence>
<dbReference type="AlphaFoldDB" id="A0A8J3ZKP4"/>